<feature type="domain" description="Response regulatory" evidence="4">
    <location>
        <begin position="3"/>
        <end position="119"/>
    </location>
</feature>
<dbReference type="PANTHER" id="PTHR45339:SF1">
    <property type="entry name" value="HYBRID SIGNAL TRANSDUCTION HISTIDINE KINASE J"/>
    <property type="match status" value="1"/>
</dbReference>
<dbReference type="PANTHER" id="PTHR45339">
    <property type="entry name" value="HYBRID SIGNAL TRANSDUCTION HISTIDINE KINASE J"/>
    <property type="match status" value="1"/>
</dbReference>
<dbReference type="PROSITE" id="PS50110">
    <property type="entry name" value="RESPONSE_REGULATORY"/>
    <property type="match status" value="1"/>
</dbReference>
<dbReference type="InterPro" id="IPR011006">
    <property type="entry name" value="CheY-like_superfamily"/>
</dbReference>
<evidence type="ECO:0000256" key="1">
    <source>
        <dbReference type="ARBA" id="ARBA00022553"/>
    </source>
</evidence>
<evidence type="ECO:0000259" key="4">
    <source>
        <dbReference type="PROSITE" id="PS50110"/>
    </source>
</evidence>
<sequence length="157" mass="17688">MKKILVVEDNKTNMYLFSRILRKGGYEVIPATNGEEGVETAIRKKPDLILMDIQLTDIDGLEATKRIREAKEGRDIPIVALTSYAMVGDREKALAVGCIGYIEKPIKPETFLAEIEKREHEDVVQAIQPDPCRGQDKSGGHRVRSLSLEKDSRPAWR</sequence>
<dbReference type="AlphaFoldDB" id="X1ICY4"/>
<evidence type="ECO:0000256" key="2">
    <source>
        <dbReference type="ARBA" id="ARBA00023012"/>
    </source>
</evidence>
<dbReference type="SMART" id="SM00448">
    <property type="entry name" value="REC"/>
    <property type="match status" value="1"/>
</dbReference>
<comment type="caution">
    <text evidence="5">The sequence shown here is derived from an EMBL/GenBank/DDBJ whole genome shotgun (WGS) entry which is preliminary data.</text>
</comment>
<reference evidence="5" key="1">
    <citation type="journal article" date="2014" name="Front. Microbiol.">
        <title>High frequency of phylogenetically diverse reductive dehalogenase-homologous genes in deep subseafloor sedimentary metagenomes.</title>
        <authorList>
            <person name="Kawai M."/>
            <person name="Futagami T."/>
            <person name="Toyoda A."/>
            <person name="Takaki Y."/>
            <person name="Nishi S."/>
            <person name="Hori S."/>
            <person name="Arai W."/>
            <person name="Tsubouchi T."/>
            <person name="Morono Y."/>
            <person name="Uchiyama I."/>
            <person name="Ito T."/>
            <person name="Fujiyama A."/>
            <person name="Inagaki F."/>
            <person name="Takami H."/>
        </authorList>
    </citation>
    <scope>NUCLEOTIDE SEQUENCE</scope>
    <source>
        <strain evidence="5">Expedition CK06-06</strain>
    </source>
</reference>
<accession>X1ICY4</accession>
<dbReference type="Pfam" id="PF00072">
    <property type="entry name" value="Response_reg"/>
    <property type="match status" value="1"/>
</dbReference>
<feature type="region of interest" description="Disordered" evidence="3">
    <location>
        <begin position="128"/>
        <end position="157"/>
    </location>
</feature>
<evidence type="ECO:0000313" key="5">
    <source>
        <dbReference type="EMBL" id="GAH63954.1"/>
    </source>
</evidence>
<organism evidence="5">
    <name type="scientific">marine sediment metagenome</name>
    <dbReference type="NCBI Taxonomy" id="412755"/>
    <lineage>
        <taxon>unclassified sequences</taxon>
        <taxon>metagenomes</taxon>
        <taxon>ecological metagenomes</taxon>
    </lineage>
</organism>
<evidence type="ECO:0000256" key="3">
    <source>
        <dbReference type="SAM" id="MobiDB-lite"/>
    </source>
</evidence>
<dbReference type="SUPFAM" id="SSF52172">
    <property type="entry name" value="CheY-like"/>
    <property type="match status" value="1"/>
</dbReference>
<protein>
    <recommendedName>
        <fullName evidence="4">Response regulatory domain-containing protein</fullName>
    </recommendedName>
</protein>
<feature type="compositionally biased region" description="Basic and acidic residues" evidence="3">
    <location>
        <begin position="147"/>
        <end position="157"/>
    </location>
</feature>
<name>X1ICY4_9ZZZZ</name>
<keyword evidence="1" id="KW-0597">Phosphoprotein</keyword>
<dbReference type="GO" id="GO:0000160">
    <property type="term" value="P:phosphorelay signal transduction system"/>
    <property type="evidence" value="ECO:0007669"/>
    <property type="project" value="UniProtKB-KW"/>
</dbReference>
<dbReference type="InterPro" id="IPR001789">
    <property type="entry name" value="Sig_transdc_resp-reg_receiver"/>
</dbReference>
<proteinExistence type="predicted"/>
<gene>
    <name evidence="5" type="ORF">S03H2_50258</name>
</gene>
<dbReference type="Gene3D" id="3.40.50.2300">
    <property type="match status" value="1"/>
</dbReference>
<dbReference type="EMBL" id="BARU01031812">
    <property type="protein sequence ID" value="GAH63954.1"/>
    <property type="molecule type" value="Genomic_DNA"/>
</dbReference>
<keyword evidence="2" id="KW-0902">Two-component regulatory system</keyword>